<evidence type="ECO:0008006" key="4">
    <source>
        <dbReference type="Google" id="ProtNLM"/>
    </source>
</evidence>
<sequence>MLQYTTMISEDNQKHIDRFKLSIPHPSYIAGFIDGDGCVFIRKIKDGYQSGITITQARTNILQVIRYHFGGSITTMTNRNNKISNIIDENNHYHKYTQRNQYSLTIRSNEYLVLLKYIKNKFVIKNGQINCLNHFLQIINLQNKHNEKEDLHKKCSEYNKKTLSNIINYENINIEYIAGLFDAEGCFYICSEKLSKFYISITQKNNPSVLAYISKILGFGNINCEQKFKIYKQSDCLKFIRLIKEHLIVKYNQAEAFENFLITNDLNDKNKMYEICNKEKHEIEIFNDLNQNENGKEGYIESLRLIMLKENICKEILMKQVYREKSEKMKGEGNHNFGKAFSQETKKKMSISIREAKGRVSNDIILNIRKMIREGYKNIEIQEKFNLPRHTITRIKNGEIVCNDEQKKEKCSLTQVEINLSKRKIQTDEIITVIEKLNEKWKPTDILDYLIKLRNANNVLNNLTIDIIKNIKRNLMNNKNVIYETELTKEKYEYYLGIINEFNKKTV</sequence>
<feature type="domain" description="Homing endonuclease LAGLIDADG" evidence="1">
    <location>
        <begin position="177"/>
        <end position="244"/>
    </location>
</feature>
<organism evidence="3">
    <name type="scientific">viral metagenome</name>
    <dbReference type="NCBI Taxonomy" id="1070528"/>
    <lineage>
        <taxon>unclassified sequences</taxon>
        <taxon>metagenomes</taxon>
        <taxon>organismal metagenomes</taxon>
    </lineage>
</organism>
<reference evidence="3" key="1">
    <citation type="journal article" date="2020" name="Nature">
        <title>Giant virus diversity and host interactions through global metagenomics.</title>
        <authorList>
            <person name="Schulz F."/>
            <person name="Roux S."/>
            <person name="Paez-Espino D."/>
            <person name="Jungbluth S."/>
            <person name="Walsh D.A."/>
            <person name="Denef V.J."/>
            <person name="McMahon K.D."/>
            <person name="Konstantinidis K.T."/>
            <person name="Eloe-Fadrosh E.A."/>
            <person name="Kyrpides N.C."/>
            <person name="Woyke T."/>
        </authorList>
    </citation>
    <scope>NUCLEOTIDE SEQUENCE</scope>
    <source>
        <strain evidence="3">GVMAG-M-3300024301-20</strain>
    </source>
</reference>
<dbReference type="GO" id="GO:0004519">
    <property type="term" value="F:endonuclease activity"/>
    <property type="evidence" value="ECO:0007669"/>
    <property type="project" value="InterPro"/>
</dbReference>
<dbReference type="InterPro" id="IPR027434">
    <property type="entry name" value="Homing_endonucl"/>
</dbReference>
<dbReference type="AlphaFoldDB" id="A0A6C0IRJ0"/>
<proteinExistence type="predicted"/>
<name>A0A6C0IRJ0_9ZZZZ</name>
<dbReference type="SUPFAM" id="SSF64496">
    <property type="entry name" value="DNA-binding domain of intron-encoded endonucleases"/>
    <property type="match status" value="1"/>
</dbReference>
<evidence type="ECO:0000313" key="3">
    <source>
        <dbReference type="EMBL" id="QHT95831.1"/>
    </source>
</evidence>
<dbReference type="InterPro" id="IPR004860">
    <property type="entry name" value="LAGLIDADG_dom"/>
</dbReference>
<evidence type="ECO:0000259" key="2">
    <source>
        <dbReference type="Pfam" id="PF07460"/>
    </source>
</evidence>
<protein>
    <recommendedName>
        <fullName evidence="4">Homing endonuclease LAGLIDADG domain-containing protein</fullName>
    </recommendedName>
</protein>
<feature type="domain" description="Nuclease associated modular" evidence="2">
    <location>
        <begin position="327"/>
        <end position="350"/>
    </location>
</feature>
<dbReference type="Pfam" id="PF07460">
    <property type="entry name" value="NUMOD3"/>
    <property type="match status" value="1"/>
</dbReference>
<dbReference type="Pfam" id="PF00961">
    <property type="entry name" value="LAGLIDADG_1"/>
    <property type="match status" value="1"/>
</dbReference>
<dbReference type="GO" id="GO:0003677">
    <property type="term" value="F:DNA binding"/>
    <property type="evidence" value="ECO:0007669"/>
    <property type="project" value="InterPro"/>
</dbReference>
<dbReference type="EMBL" id="MN740246">
    <property type="protein sequence ID" value="QHT95831.1"/>
    <property type="molecule type" value="Genomic_DNA"/>
</dbReference>
<evidence type="ECO:0000259" key="1">
    <source>
        <dbReference type="Pfam" id="PF00961"/>
    </source>
</evidence>
<dbReference type="InterPro" id="IPR003611">
    <property type="entry name" value="NUMOD3"/>
</dbReference>
<dbReference type="Gene3D" id="3.10.28.10">
    <property type="entry name" value="Homing endonucleases"/>
    <property type="match status" value="2"/>
</dbReference>
<accession>A0A6C0IRJ0</accession>
<dbReference type="SUPFAM" id="SSF55608">
    <property type="entry name" value="Homing endonucleases"/>
    <property type="match status" value="2"/>
</dbReference>